<reference evidence="2" key="1">
    <citation type="submission" date="2014-09" db="EMBL/GenBank/DDBJ databases">
        <authorList>
            <person name="Magalhaes I.L.F."/>
            <person name="Oliveira U."/>
            <person name="Santos F.R."/>
            <person name="Vidigal T.H.D.A."/>
            <person name="Brescovit A.D."/>
            <person name="Santos A.J."/>
        </authorList>
    </citation>
    <scope>NUCLEOTIDE SEQUENCE</scope>
    <source>
        <tissue evidence="2">Shoot tissue taken approximately 20 cm above the soil surface</tissue>
    </source>
</reference>
<sequence>MTLARGRRRRRGQAGRRRRAPRLRRGRATVEQLGSRSVRHGSGKGPAGCTAAVQRSSTPSDPGEK</sequence>
<feature type="compositionally biased region" description="Polar residues" evidence="1">
    <location>
        <begin position="53"/>
        <end position="65"/>
    </location>
</feature>
<feature type="region of interest" description="Disordered" evidence="1">
    <location>
        <begin position="1"/>
        <end position="65"/>
    </location>
</feature>
<evidence type="ECO:0000256" key="1">
    <source>
        <dbReference type="SAM" id="MobiDB-lite"/>
    </source>
</evidence>
<dbReference type="AlphaFoldDB" id="A0A0A8ZSY9"/>
<protein>
    <submittedName>
        <fullName evidence="2">Uncharacterized protein</fullName>
    </submittedName>
</protein>
<evidence type="ECO:0000313" key="2">
    <source>
        <dbReference type="EMBL" id="JAD41911.1"/>
    </source>
</evidence>
<proteinExistence type="predicted"/>
<accession>A0A0A8ZSY9</accession>
<dbReference type="EMBL" id="GBRH01255984">
    <property type="protein sequence ID" value="JAD41911.1"/>
    <property type="molecule type" value="Transcribed_RNA"/>
</dbReference>
<reference evidence="2" key="2">
    <citation type="journal article" date="2015" name="Data Brief">
        <title>Shoot transcriptome of the giant reed, Arundo donax.</title>
        <authorList>
            <person name="Barrero R.A."/>
            <person name="Guerrero F.D."/>
            <person name="Moolhuijzen P."/>
            <person name="Goolsby J.A."/>
            <person name="Tidwell J."/>
            <person name="Bellgard S.E."/>
            <person name="Bellgard M.I."/>
        </authorList>
    </citation>
    <scope>NUCLEOTIDE SEQUENCE</scope>
    <source>
        <tissue evidence="2">Shoot tissue taken approximately 20 cm above the soil surface</tissue>
    </source>
</reference>
<feature type="compositionally biased region" description="Basic residues" evidence="1">
    <location>
        <begin position="1"/>
        <end position="27"/>
    </location>
</feature>
<organism evidence="2">
    <name type="scientific">Arundo donax</name>
    <name type="common">Giant reed</name>
    <name type="synonym">Donax arundinaceus</name>
    <dbReference type="NCBI Taxonomy" id="35708"/>
    <lineage>
        <taxon>Eukaryota</taxon>
        <taxon>Viridiplantae</taxon>
        <taxon>Streptophyta</taxon>
        <taxon>Embryophyta</taxon>
        <taxon>Tracheophyta</taxon>
        <taxon>Spermatophyta</taxon>
        <taxon>Magnoliopsida</taxon>
        <taxon>Liliopsida</taxon>
        <taxon>Poales</taxon>
        <taxon>Poaceae</taxon>
        <taxon>PACMAD clade</taxon>
        <taxon>Arundinoideae</taxon>
        <taxon>Arundineae</taxon>
        <taxon>Arundo</taxon>
    </lineage>
</organism>
<name>A0A0A8ZSY9_ARUDO</name>